<dbReference type="AlphaFoldDB" id="A0A1B2DD20"/>
<protein>
    <submittedName>
        <fullName evidence="1">Uncharacterized protein</fullName>
    </submittedName>
</protein>
<organism evidence="1">
    <name type="scientific">Paenibacillus sp. BIHB 4019</name>
    <dbReference type="NCBI Taxonomy" id="1870819"/>
    <lineage>
        <taxon>Bacteria</taxon>
        <taxon>Bacillati</taxon>
        <taxon>Bacillota</taxon>
        <taxon>Bacilli</taxon>
        <taxon>Bacillales</taxon>
        <taxon>Paenibacillaceae</taxon>
        <taxon>Paenibacillus</taxon>
    </lineage>
</organism>
<sequence length="120" mass="14266">MSVNKKGRRKIVCNARLFYWYVQPDYDDCGQIKLNIVSDDKKWIVSYEVGQSKNPKTPHIVIKGREFEGLDRSGWQGWMRVQTPIWKDTIITPELVKTIIEWCFHKKERLIVVDWKGEII</sequence>
<dbReference type="RefSeq" id="WP_099516999.1">
    <property type="nucleotide sequence ID" value="NZ_CP016808.1"/>
</dbReference>
<gene>
    <name evidence="1" type="ORF">BBD42_03390</name>
</gene>
<dbReference type="EMBL" id="CP016808">
    <property type="protein sequence ID" value="ANY65608.1"/>
    <property type="molecule type" value="Genomic_DNA"/>
</dbReference>
<evidence type="ECO:0000313" key="1">
    <source>
        <dbReference type="EMBL" id="ANY65608.1"/>
    </source>
</evidence>
<reference evidence="1" key="1">
    <citation type="submission" date="2016-08" db="EMBL/GenBank/DDBJ databases">
        <title>Complete Genome Seqeunce of Paenibacillus sp. BIHB 4019 from tea rhizoplane.</title>
        <authorList>
            <person name="Thakur R."/>
            <person name="Swarnkar M.K."/>
            <person name="Gulati A."/>
        </authorList>
    </citation>
    <scope>NUCLEOTIDE SEQUENCE [LARGE SCALE GENOMIC DNA]</scope>
    <source>
        <strain evidence="1">BIHB4019</strain>
    </source>
</reference>
<proteinExistence type="predicted"/>
<accession>A0A1B2DD20</accession>
<name>A0A1B2DD20_9BACL</name>